<evidence type="ECO:0000256" key="1">
    <source>
        <dbReference type="ARBA" id="ARBA00010199"/>
    </source>
</evidence>
<keyword evidence="2" id="KW-0812">Transmembrane</keyword>
<dbReference type="Pfam" id="PF01554">
    <property type="entry name" value="MatE"/>
    <property type="match status" value="1"/>
</dbReference>
<dbReference type="GO" id="GO:0015297">
    <property type="term" value="F:antiporter activity"/>
    <property type="evidence" value="ECO:0007669"/>
    <property type="project" value="InterPro"/>
</dbReference>
<sequence length="230" mass="26178">MLGIYLHRSTILLTITGFLLALVYIFSEPILVFLSQSPYIDSTALLFVYGLIPQIFAYAVNFPIQKFLQAQSIVTPTSTYISAGTLVLHLILSWFAVYKIRLGLFGSSLVLSLSWWIIVVAQFVYIVKSERCKYTWAGFSLQAFSGPREFLKLSTPVYLQHPTVRRRIYFKETVVSHRLRFSQQSAASTVMLCWESLILVLLAGLLENPELALDVLFVWYISITDNCSLK</sequence>
<reference evidence="3 4" key="2">
    <citation type="submission" date="2020-07" db="EMBL/GenBank/DDBJ databases">
        <title>Genome assembly of wild tea tree DASZ reveals pedigree and selection history of tea varieties.</title>
        <authorList>
            <person name="Zhang W."/>
        </authorList>
    </citation>
    <scope>NUCLEOTIDE SEQUENCE [LARGE SCALE GENOMIC DNA]</scope>
    <source>
        <strain evidence="4">cv. G240</strain>
        <tissue evidence="3">Leaf</tissue>
    </source>
</reference>
<feature type="transmembrane region" description="Helical" evidence="2">
    <location>
        <begin position="80"/>
        <end position="98"/>
    </location>
</feature>
<evidence type="ECO:0000313" key="4">
    <source>
        <dbReference type="Proteomes" id="UP000593564"/>
    </source>
</evidence>
<dbReference type="GO" id="GO:0042910">
    <property type="term" value="F:xenobiotic transmembrane transporter activity"/>
    <property type="evidence" value="ECO:0007669"/>
    <property type="project" value="InterPro"/>
</dbReference>
<keyword evidence="4" id="KW-1185">Reference proteome</keyword>
<accession>A0A7J7H9W0</accession>
<dbReference type="InterPro" id="IPR002528">
    <property type="entry name" value="MATE_fam"/>
</dbReference>
<dbReference type="Proteomes" id="UP000593564">
    <property type="component" value="Unassembled WGS sequence"/>
</dbReference>
<name>A0A7J7H9W0_CAMSI</name>
<dbReference type="PANTHER" id="PTHR11206">
    <property type="entry name" value="MULTIDRUG RESISTANCE PROTEIN"/>
    <property type="match status" value="1"/>
</dbReference>
<feature type="transmembrane region" description="Helical" evidence="2">
    <location>
        <begin position="46"/>
        <end position="68"/>
    </location>
</feature>
<organism evidence="3 4">
    <name type="scientific">Camellia sinensis</name>
    <name type="common">Tea plant</name>
    <name type="synonym">Thea sinensis</name>
    <dbReference type="NCBI Taxonomy" id="4442"/>
    <lineage>
        <taxon>Eukaryota</taxon>
        <taxon>Viridiplantae</taxon>
        <taxon>Streptophyta</taxon>
        <taxon>Embryophyta</taxon>
        <taxon>Tracheophyta</taxon>
        <taxon>Spermatophyta</taxon>
        <taxon>Magnoliopsida</taxon>
        <taxon>eudicotyledons</taxon>
        <taxon>Gunneridae</taxon>
        <taxon>Pentapetalae</taxon>
        <taxon>asterids</taxon>
        <taxon>Ericales</taxon>
        <taxon>Theaceae</taxon>
        <taxon>Camellia</taxon>
    </lineage>
</organism>
<gene>
    <name evidence="3" type="ORF">HYC85_014513</name>
</gene>
<keyword evidence="2" id="KW-1133">Transmembrane helix</keyword>
<evidence type="ECO:0008006" key="5">
    <source>
        <dbReference type="Google" id="ProtNLM"/>
    </source>
</evidence>
<comment type="caution">
    <text evidence="3">The sequence shown here is derived from an EMBL/GenBank/DDBJ whole genome shotgun (WGS) entry which is preliminary data.</text>
</comment>
<dbReference type="AlphaFoldDB" id="A0A7J7H9W0"/>
<evidence type="ECO:0000256" key="2">
    <source>
        <dbReference type="SAM" id="Phobius"/>
    </source>
</evidence>
<evidence type="ECO:0000313" key="3">
    <source>
        <dbReference type="EMBL" id="KAF5948556.1"/>
    </source>
</evidence>
<protein>
    <recommendedName>
        <fullName evidence="5">Protein DETOXIFICATION</fullName>
    </recommendedName>
</protein>
<comment type="similarity">
    <text evidence="1">Belongs to the multi antimicrobial extrusion (MATE) (TC 2.A.66.1) family.</text>
</comment>
<feature type="transmembrane region" description="Helical" evidence="2">
    <location>
        <begin position="12"/>
        <end position="34"/>
    </location>
</feature>
<dbReference type="EMBL" id="JACBKZ010000006">
    <property type="protein sequence ID" value="KAF5948556.1"/>
    <property type="molecule type" value="Genomic_DNA"/>
</dbReference>
<dbReference type="GO" id="GO:0016020">
    <property type="term" value="C:membrane"/>
    <property type="evidence" value="ECO:0007669"/>
    <property type="project" value="InterPro"/>
</dbReference>
<feature type="transmembrane region" description="Helical" evidence="2">
    <location>
        <begin position="104"/>
        <end position="127"/>
    </location>
</feature>
<reference evidence="4" key="1">
    <citation type="journal article" date="2020" name="Nat. Commun.">
        <title>Genome assembly of wild tea tree DASZ reveals pedigree and selection history of tea varieties.</title>
        <authorList>
            <person name="Zhang W."/>
            <person name="Zhang Y."/>
            <person name="Qiu H."/>
            <person name="Guo Y."/>
            <person name="Wan H."/>
            <person name="Zhang X."/>
            <person name="Scossa F."/>
            <person name="Alseekh S."/>
            <person name="Zhang Q."/>
            <person name="Wang P."/>
            <person name="Xu L."/>
            <person name="Schmidt M.H."/>
            <person name="Jia X."/>
            <person name="Li D."/>
            <person name="Zhu A."/>
            <person name="Guo F."/>
            <person name="Chen W."/>
            <person name="Ni D."/>
            <person name="Usadel B."/>
            <person name="Fernie A.R."/>
            <person name="Wen W."/>
        </authorList>
    </citation>
    <scope>NUCLEOTIDE SEQUENCE [LARGE SCALE GENOMIC DNA]</scope>
    <source>
        <strain evidence="4">cv. G240</strain>
    </source>
</reference>
<proteinExistence type="inferred from homology"/>
<keyword evidence="2" id="KW-0472">Membrane</keyword>